<dbReference type="AlphaFoldDB" id="A0A4R4N4I5"/>
<comment type="caution">
    <text evidence="2">The sequence shown here is derived from an EMBL/GenBank/DDBJ whole genome shotgun (WGS) entry which is preliminary data.</text>
</comment>
<reference evidence="2 3" key="1">
    <citation type="submission" date="2019-02" db="EMBL/GenBank/DDBJ databases">
        <title>Draft genome sequences of novel Actinobacteria.</title>
        <authorList>
            <person name="Sahin N."/>
            <person name="Ay H."/>
            <person name="Saygin H."/>
        </authorList>
    </citation>
    <scope>NUCLEOTIDE SEQUENCE [LARGE SCALE GENOMIC DNA]</scope>
    <source>
        <strain evidence="2 3">KC201</strain>
    </source>
</reference>
<protein>
    <recommendedName>
        <fullName evidence="4">Pectate lyase</fullName>
    </recommendedName>
</protein>
<evidence type="ECO:0008006" key="4">
    <source>
        <dbReference type="Google" id="ProtNLM"/>
    </source>
</evidence>
<organism evidence="2 3">
    <name type="scientific">Nonomuraea longispora</name>
    <dbReference type="NCBI Taxonomy" id="1848320"/>
    <lineage>
        <taxon>Bacteria</taxon>
        <taxon>Bacillati</taxon>
        <taxon>Actinomycetota</taxon>
        <taxon>Actinomycetes</taxon>
        <taxon>Streptosporangiales</taxon>
        <taxon>Streptosporangiaceae</taxon>
        <taxon>Nonomuraea</taxon>
    </lineage>
</organism>
<dbReference type="RefSeq" id="WP_132336814.1">
    <property type="nucleotide sequence ID" value="NZ_SMJZ01000128.1"/>
</dbReference>
<accession>A0A4R4N4I5</accession>
<sequence>MIKRVCAAAVVSAVAGGLMFAVPAHAEDAAGPWDGRSWAANWSRNSDSTQTGNNFADVFAANRGQDDSTNVNNVNGIAPTATNGGITVIYIFD</sequence>
<feature type="chain" id="PRO_5020222517" description="Pectate lyase" evidence="1">
    <location>
        <begin position="27"/>
        <end position="93"/>
    </location>
</feature>
<keyword evidence="1" id="KW-0732">Signal</keyword>
<evidence type="ECO:0000313" key="3">
    <source>
        <dbReference type="Proteomes" id="UP000295157"/>
    </source>
</evidence>
<keyword evidence="3" id="KW-1185">Reference proteome</keyword>
<dbReference type="Proteomes" id="UP000295157">
    <property type="component" value="Unassembled WGS sequence"/>
</dbReference>
<feature type="signal peptide" evidence="1">
    <location>
        <begin position="1"/>
        <end position="26"/>
    </location>
</feature>
<gene>
    <name evidence="2" type="ORF">E1267_28560</name>
</gene>
<name>A0A4R4N4I5_9ACTN</name>
<evidence type="ECO:0000256" key="1">
    <source>
        <dbReference type="SAM" id="SignalP"/>
    </source>
</evidence>
<evidence type="ECO:0000313" key="2">
    <source>
        <dbReference type="EMBL" id="TDC02814.1"/>
    </source>
</evidence>
<dbReference type="EMBL" id="SMJZ01000128">
    <property type="protein sequence ID" value="TDC02814.1"/>
    <property type="molecule type" value="Genomic_DNA"/>
</dbReference>
<dbReference type="OrthoDB" id="3539684at2"/>
<proteinExistence type="predicted"/>